<name>A0A1Q9CU45_SYMMI</name>
<comment type="caution">
    <text evidence="2">The sequence shown here is derived from an EMBL/GenBank/DDBJ whole genome shotgun (WGS) entry which is preliminary data.</text>
</comment>
<organism evidence="2 3">
    <name type="scientific">Symbiodinium microadriaticum</name>
    <name type="common">Dinoflagellate</name>
    <name type="synonym">Zooxanthella microadriatica</name>
    <dbReference type="NCBI Taxonomy" id="2951"/>
    <lineage>
        <taxon>Eukaryota</taxon>
        <taxon>Sar</taxon>
        <taxon>Alveolata</taxon>
        <taxon>Dinophyceae</taxon>
        <taxon>Suessiales</taxon>
        <taxon>Symbiodiniaceae</taxon>
        <taxon>Symbiodinium</taxon>
    </lineage>
</organism>
<evidence type="ECO:0000256" key="1">
    <source>
        <dbReference type="SAM" id="MobiDB-lite"/>
    </source>
</evidence>
<dbReference type="EMBL" id="LSRX01000916">
    <property type="protein sequence ID" value="OLP86440.1"/>
    <property type="molecule type" value="Genomic_DNA"/>
</dbReference>
<keyword evidence="3" id="KW-1185">Reference proteome</keyword>
<dbReference type="Proteomes" id="UP000186817">
    <property type="component" value="Unassembled WGS sequence"/>
</dbReference>
<gene>
    <name evidence="2" type="ORF">AK812_SmicGene32455</name>
</gene>
<dbReference type="AlphaFoldDB" id="A0A1Q9CU45"/>
<reference evidence="2 3" key="1">
    <citation type="submission" date="2016-02" db="EMBL/GenBank/DDBJ databases">
        <title>Genome analysis of coral dinoflagellate symbionts highlights evolutionary adaptations to a symbiotic lifestyle.</title>
        <authorList>
            <person name="Aranda M."/>
            <person name="Li Y."/>
            <person name="Liew Y.J."/>
            <person name="Baumgarten S."/>
            <person name="Simakov O."/>
            <person name="Wilson M."/>
            <person name="Piel J."/>
            <person name="Ashoor H."/>
            <person name="Bougouffa S."/>
            <person name="Bajic V.B."/>
            <person name="Ryu T."/>
            <person name="Ravasi T."/>
            <person name="Bayer T."/>
            <person name="Micklem G."/>
            <person name="Kim H."/>
            <person name="Bhak J."/>
            <person name="Lajeunesse T.C."/>
            <person name="Voolstra C.R."/>
        </authorList>
    </citation>
    <scope>NUCLEOTIDE SEQUENCE [LARGE SCALE GENOMIC DNA]</scope>
    <source>
        <strain evidence="2 3">CCMP2467</strain>
    </source>
</reference>
<evidence type="ECO:0000313" key="2">
    <source>
        <dbReference type="EMBL" id="OLP86440.1"/>
    </source>
</evidence>
<evidence type="ECO:0000313" key="3">
    <source>
        <dbReference type="Proteomes" id="UP000186817"/>
    </source>
</evidence>
<accession>A0A1Q9CU45</accession>
<dbReference type="OrthoDB" id="434272at2759"/>
<feature type="region of interest" description="Disordered" evidence="1">
    <location>
        <begin position="496"/>
        <end position="522"/>
    </location>
</feature>
<proteinExistence type="predicted"/>
<sequence length="748" mass="80246">MESRPQTVGSDMIIDCWTPAMSDKIALLWDSAILDDKKRIPTSTRTRTAVSDYVLWSLEPVPLNHKDQVIRECREALAPSALQVVMYAAQQMDLAVVPQFIAQANDSKRDTRFEVLTPKGKRRRLDTVALNAVAAKASAKLFEGKESHFVPSTESRLVTAARALQMAWSTLYHHVLPPWVLEEIDSECRQIIIDNHRWLRSFCTSDKLPCIFGNILEQLPETAAAAVSMEPDFTSKRRRVEGVTLCSHQRCFVHSEACPVGSAVHLDFSGLPCPDNSRANRKRKFQEGDSGIVYITWAKRHCQKQTPLLILENVLGLNMDAVRELLERDYFLHQLDVSPADAGAVPTYRCTGGKLWIPSLRRWLLPSEKMAAKARSVAAKATVPTAKAHVMPSAVTYPKAVPMPPKTGSLPARTPPPAPVGVAKAKGAAAPLPGAGAAKAKASATAAVAMFDPRSVPGGLAAAPAPPKLPPAPKPTGITWSDGFVVGDLPLGRPAAKTPAKGANVRPAPAAGRPVSAGGSRRRQVERYSQSYHCIAYLSDASLVEWLHHLAPDQLTQILLQNCTRELDKGECLAALTAEHQRLGLPLQTLNYTGQQALDHVRRIMAGDAGAPAADATAADAALALVAAGDGDDTAIAEAGQLTVDEDDEPSYTVAFINGDWILHQTINGEVSASVTLPPLQPSGGGFWQVIQTESGAVAWQGGEQEGLPCVDFFPAASGATGGSGGGAPPIEGLRLPDEALNLRKFRR</sequence>
<protein>
    <submittedName>
        <fullName evidence="2">Uncharacterized protein</fullName>
    </submittedName>
</protein>